<name>A0A7Z0CJ97_9MICO</name>
<keyword evidence="1" id="KW-0732">Signal</keyword>
<reference evidence="2 3" key="1">
    <citation type="submission" date="2020-07" db="EMBL/GenBank/DDBJ databases">
        <title>Sequencing the genomes of 1000 actinobacteria strains.</title>
        <authorList>
            <person name="Klenk H.-P."/>
        </authorList>
    </citation>
    <scope>NUCLEOTIDE SEQUENCE [LARGE SCALE GENOMIC DNA]</scope>
    <source>
        <strain evidence="2 3">DSM 19970</strain>
    </source>
</reference>
<feature type="signal peptide" evidence="1">
    <location>
        <begin position="1"/>
        <end position="35"/>
    </location>
</feature>
<feature type="chain" id="PRO_5038713715" evidence="1">
    <location>
        <begin position="36"/>
        <end position="455"/>
    </location>
</feature>
<comment type="caution">
    <text evidence="2">The sequence shown here is derived from an EMBL/GenBank/DDBJ whole genome shotgun (WGS) entry which is preliminary data.</text>
</comment>
<evidence type="ECO:0000313" key="3">
    <source>
        <dbReference type="Proteomes" id="UP000547973"/>
    </source>
</evidence>
<evidence type="ECO:0000313" key="2">
    <source>
        <dbReference type="EMBL" id="NYI42779.1"/>
    </source>
</evidence>
<dbReference type="SUPFAM" id="SSF53850">
    <property type="entry name" value="Periplasmic binding protein-like II"/>
    <property type="match status" value="1"/>
</dbReference>
<dbReference type="EMBL" id="JACBZO010000001">
    <property type="protein sequence ID" value="NYI42779.1"/>
    <property type="molecule type" value="Genomic_DNA"/>
</dbReference>
<keyword evidence="3" id="KW-1185">Reference proteome</keyword>
<evidence type="ECO:0000256" key="1">
    <source>
        <dbReference type="SAM" id="SignalP"/>
    </source>
</evidence>
<protein>
    <submittedName>
        <fullName evidence="2">Raffinose/stachyose/melibiose transport system substrate-binding protein</fullName>
    </submittedName>
</protein>
<dbReference type="Gene3D" id="3.40.190.10">
    <property type="entry name" value="Periplasmic binding protein-like II"/>
    <property type="match status" value="2"/>
</dbReference>
<sequence length="455" mass="47419">MSLLNKPFKESSVKGRALRRAAIAGGISAVLLATAACSSTTSPAASSASTASATTGTAEATIWGRTGSMQTILDPSLVDWNKANPNEKVVSTYFANDAYKTKIRTAIGAGSAPTIIFNWTGSTLNSYIGAGKVVDLTSAASGLADKYVPSVWSQGVVDGKVYAVPMDAISPIILYFNQDVLDKAGVSAPKTWDDVLAAVPVLKAAGVAPFSVAGGSKWPLMLWEEYLVDRVAGPEAFAAIMAGKPDAWSNPGIIKANTMIQQLVDAGGFVDGFSSVTSDSAADVALLYTGKAAMLLQGAWVYNTLRTQAPDFVKSGLGFTTFPTVSGGAGDPTDLVGMPSGGFYSVSADATPEEQKTAIDYVTKGVFDDAYTKRMIEAGLVPPLQGLENTIATSGSAHAKAVYAMTTKSANFQLQWDQALPAAQATALLSNLADLFNKQITPQEFSDNMNKTIGQ</sequence>
<dbReference type="InterPro" id="IPR006059">
    <property type="entry name" value="SBP"/>
</dbReference>
<accession>A0A7Z0CJ97</accession>
<dbReference type="AlphaFoldDB" id="A0A7Z0CJ97"/>
<dbReference type="Proteomes" id="UP000547973">
    <property type="component" value="Unassembled WGS sequence"/>
</dbReference>
<gene>
    <name evidence="2" type="ORF">BKA03_002898</name>
</gene>
<dbReference type="PANTHER" id="PTHR43649">
    <property type="entry name" value="ARABINOSE-BINDING PROTEIN-RELATED"/>
    <property type="match status" value="1"/>
</dbReference>
<dbReference type="PANTHER" id="PTHR43649:SF14">
    <property type="entry name" value="BLR3389 PROTEIN"/>
    <property type="match status" value="1"/>
</dbReference>
<dbReference type="InterPro" id="IPR050490">
    <property type="entry name" value="Bact_solute-bd_prot1"/>
</dbReference>
<proteinExistence type="predicted"/>
<dbReference type="RefSeq" id="WP_062075213.1">
    <property type="nucleotide sequence ID" value="NZ_BBRC01000006.1"/>
</dbReference>
<organism evidence="2 3">
    <name type="scientific">Demequina lutea</name>
    <dbReference type="NCBI Taxonomy" id="431489"/>
    <lineage>
        <taxon>Bacteria</taxon>
        <taxon>Bacillati</taxon>
        <taxon>Actinomycetota</taxon>
        <taxon>Actinomycetes</taxon>
        <taxon>Micrococcales</taxon>
        <taxon>Demequinaceae</taxon>
        <taxon>Demequina</taxon>
    </lineage>
</organism>
<dbReference type="Pfam" id="PF01547">
    <property type="entry name" value="SBP_bac_1"/>
    <property type="match status" value="1"/>
</dbReference>
<dbReference type="OrthoDB" id="8317736at2"/>